<dbReference type="InterPro" id="IPR029063">
    <property type="entry name" value="SAM-dependent_MTases_sf"/>
</dbReference>
<accession>A0A7X0F879</accession>
<dbReference type="AlphaFoldDB" id="A0A7X0F879"/>
<dbReference type="InterPro" id="IPR006342">
    <property type="entry name" value="FkbM_mtfrase"/>
</dbReference>
<keyword evidence="3" id="KW-1185">Reference proteome</keyword>
<sequence length="233" mass="25977">MPNYFRSLKLHWRRLLNVQEITLDGVRISTSPEALPRFIRSALFKETYESHERQLVRGLLAPNDRVLEIGTGIGFVSLLCARLCGAQNVVSYEANPLLEQIIRNNYALNGLTPNLRMRAITTDGEPIAFFRSDNIVSSSTKERGGHAEKMSVQSDRLDDVLAEHRPDIVIMDVEGAEIELLSNSTLSGVKHIVVEIHPHITGEDKVTAMLQALRNKGFTLKVEAHKTILLSAG</sequence>
<reference evidence="2 3" key="1">
    <citation type="submission" date="2020-08" db="EMBL/GenBank/DDBJ databases">
        <title>Genomic Encyclopedia of Type Strains, Phase IV (KMG-IV): sequencing the most valuable type-strain genomes for metagenomic binning, comparative biology and taxonomic classification.</title>
        <authorList>
            <person name="Goeker M."/>
        </authorList>
    </citation>
    <scope>NUCLEOTIDE SEQUENCE [LARGE SCALE GENOMIC DNA]</scope>
    <source>
        <strain evidence="2 3">DSM 7051</strain>
    </source>
</reference>
<evidence type="ECO:0000259" key="1">
    <source>
        <dbReference type="Pfam" id="PF05050"/>
    </source>
</evidence>
<keyword evidence="2" id="KW-0808">Transferase</keyword>
<name>A0A7X0F879_9HYPH</name>
<dbReference type="Pfam" id="PF05050">
    <property type="entry name" value="Methyltransf_21"/>
    <property type="match status" value="1"/>
</dbReference>
<dbReference type="PANTHER" id="PTHR34203">
    <property type="entry name" value="METHYLTRANSFERASE, FKBM FAMILY PROTEIN"/>
    <property type="match status" value="1"/>
</dbReference>
<dbReference type="PANTHER" id="PTHR34203:SF15">
    <property type="entry name" value="SLL1173 PROTEIN"/>
    <property type="match status" value="1"/>
</dbReference>
<evidence type="ECO:0000313" key="3">
    <source>
        <dbReference type="Proteomes" id="UP000536262"/>
    </source>
</evidence>
<feature type="domain" description="Methyltransferase FkbM" evidence="1">
    <location>
        <begin position="69"/>
        <end position="219"/>
    </location>
</feature>
<organism evidence="2 3">
    <name type="scientific">Aminobacter aganoensis</name>
    <dbReference type="NCBI Taxonomy" id="83264"/>
    <lineage>
        <taxon>Bacteria</taxon>
        <taxon>Pseudomonadati</taxon>
        <taxon>Pseudomonadota</taxon>
        <taxon>Alphaproteobacteria</taxon>
        <taxon>Hyphomicrobiales</taxon>
        <taxon>Phyllobacteriaceae</taxon>
        <taxon>Aminobacter</taxon>
    </lineage>
</organism>
<dbReference type="EMBL" id="JACHOU010000005">
    <property type="protein sequence ID" value="MBB6354921.1"/>
    <property type="molecule type" value="Genomic_DNA"/>
</dbReference>
<evidence type="ECO:0000313" key="2">
    <source>
        <dbReference type="EMBL" id="MBB6354921.1"/>
    </source>
</evidence>
<dbReference type="Gene3D" id="3.40.50.150">
    <property type="entry name" value="Vaccinia Virus protein VP39"/>
    <property type="match status" value="1"/>
</dbReference>
<protein>
    <submittedName>
        <fullName evidence="2">FkbM family methyltransferase</fullName>
    </submittedName>
</protein>
<dbReference type="InterPro" id="IPR052514">
    <property type="entry name" value="SAM-dependent_MTase"/>
</dbReference>
<dbReference type="GO" id="GO:0008168">
    <property type="term" value="F:methyltransferase activity"/>
    <property type="evidence" value="ECO:0007669"/>
    <property type="project" value="UniProtKB-KW"/>
</dbReference>
<dbReference type="SUPFAM" id="SSF53335">
    <property type="entry name" value="S-adenosyl-L-methionine-dependent methyltransferases"/>
    <property type="match status" value="1"/>
</dbReference>
<dbReference type="NCBIfam" id="TIGR01444">
    <property type="entry name" value="fkbM_fam"/>
    <property type="match status" value="1"/>
</dbReference>
<keyword evidence="2" id="KW-0489">Methyltransferase</keyword>
<proteinExistence type="predicted"/>
<gene>
    <name evidence="2" type="ORF">GGR00_002717</name>
</gene>
<comment type="caution">
    <text evidence="2">The sequence shown here is derived from an EMBL/GenBank/DDBJ whole genome shotgun (WGS) entry which is preliminary data.</text>
</comment>
<dbReference type="GO" id="GO:0032259">
    <property type="term" value="P:methylation"/>
    <property type="evidence" value="ECO:0007669"/>
    <property type="project" value="UniProtKB-KW"/>
</dbReference>
<dbReference type="RefSeq" id="WP_055970342.1">
    <property type="nucleotide sequence ID" value="NZ_BAABEG010000001.1"/>
</dbReference>
<dbReference type="Proteomes" id="UP000536262">
    <property type="component" value="Unassembled WGS sequence"/>
</dbReference>